<name>A0A3A6PH57_9BACL</name>
<dbReference type="AlphaFoldDB" id="A0A3A6PH57"/>
<gene>
    <name evidence="1" type="ORF">D3P09_09245</name>
</gene>
<sequence>MVDYVILFTIAMFKLCSYILRTCLSDVKTGTLLFLYDGAYNLDKYMSVLDMVNKRFKSTVKNYDELREYLDYKPRFFESLVELCITILRRPKESKDILRYMDVVMYTVIFPKKEARKSSRMFFGNEYNEITAKLMFDIFDFLHNNTGISNRMLPRNAILGIDT</sequence>
<evidence type="ECO:0000313" key="1">
    <source>
        <dbReference type="EMBL" id="RJX39590.1"/>
    </source>
</evidence>
<accession>A0A3A6PH57</accession>
<comment type="caution">
    <text evidence="1">The sequence shown here is derived from an EMBL/GenBank/DDBJ whole genome shotgun (WGS) entry which is preliminary data.</text>
</comment>
<dbReference type="Proteomes" id="UP000267798">
    <property type="component" value="Unassembled WGS sequence"/>
</dbReference>
<protein>
    <submittedName>
        <fullName evidence="1">Uncharacterized protein</fullName>
    </submittedName>
</protein>
<keyword evidence="2" id="KW-1185">Reference proteome</keyword>
<reference evidence="1 2" key="1">
    <citation type="submission" date="2018-09" db="EMBL/GenBank/DDBJ databases">
        <title>Paenibacillus aracenensis nov. sp. isolated from a cave in southern Spain.</title>
        <authorList>
            <person name="Jurado V."/>
            <person name="Gutierrez-Patricio S."/>
            <person name="Gonzalez-Pimentel J.L."/>
            <person name="Miller A.Z."/>
            <person name="Laiz L."/>
            <person name="Saiz-Jimenez C."/>
        </authorList>
    </citation>
    <scope>NUCLEOTIDE SEQUENCE [LARGE SCALE GENOMIC DNA]</scope>
    <source>
        <strain evidence="1 2">JCM 19203</strain>
    </source>
</reference>
<proteinExistence type="predicted"/>
<evidence type="ECO:0000313" key="2">
    <source>
        <dbReference type="Proteomes" id="UP000267798"/>
    </source>
</evidence>
<organism evidence="1 2">
    <name type="scientific">Paenibacillus pinisoli</name>
    <dbReference type="NCBI Taxonomy" id="1276110"/>
    <lineage>
        <taxon>Bacteria</taxon>
        <taxon>Bacillati</taxon>
        <taxon>Bacillota</taxon>
        <taxon>Bacilli</taxon>
        <taxon>Bacillales</taxon>
        <taxon>Paenibacillaceae</taxon>
        <taxon>Paenibacillus</taxon>
    </lineage>
</organism>
<dbReference type="EMBL" id="QXQB01000002">
    <property type="protein sequence ID" value="RJX39590.1"/>
    <property type="molecule type" value="Genomic_DNA"/>
</dbReference>